<evidence type="ECO:0000256" key="3">
    <source>
        <dbReference type="ARBA" id="ARBA00022777"/>
    </source>
</evidence>
<dbReference type="Pfam" id="PF00586">
    <property type="entry name" value="AIRS"/>
    <property type="match status" value="1"/>
</dbReference>
<dbReference type="SUPFAM" id="SSF55326">
    <property type="entry name" value="PurM N-terminal domain-like"/>
    <property type="match status" value="1"/>
</dbReference>
<reference evidence="8 9" key="1">
    <citation type="journal article" date="2021" name="bioRxiv">
        <title>Unique metabolic strategies in Hadean analogues reveal hints for primordial physiology.</title>
        <authorList>
            <person name="Nobu M.K."/>
            <person name="Nakai R."/>
            <person name="Tamazawa S."/>
            <person name="Mori H."/>
            <person name="Toyoda A."/>
            <person name="Ijiri A."/>
            <person name="Suzuki S."/>
            <person name="Kurokawa K."/>
            <person name="Kamagata Y."/>
            <person name="Tamaki H."/>
        </authorList>
    </citation>
    <scope>NUCLEOTIDE SEQUENCE [LARGE SCALE GENOMIC DNA]</scope>
    <source>
        <strain evidence="8">BS525</strain>
    </source>
</reference>
<dbReference type="InterPro" id="IPR004536">
    <property type="entry name" value="SPS/SelD"/>
</dbReference>
<organism evidence="8 9">
    <name type="scientific">Psychracetigena formicireducens</name>
    <dbReference type="NCBI Taxonomy" id="2986056"/>
    <lineage>
        <taxon>Bacteria</taxon>
        <taxon>Bacillati</taxon>
        <taxon>Candidatus Lithacetigenota</taxon>
        <taxon>Candidatus Psychracetigena</taxon>
    </lineage>
</organism>
<dbReference type="Pfam" id="PF02769">
    <property type="entry name" value="AIRS_C"/>
    <property type="match status" value="1"/>
</dbReference>
<dbReference type="EC" id="2.7.9.3" evidence="8"/>
<evidence type="ECO:0000256" key="1">
    <source>
        <dbReference type="ARBA" id="ARBA00022679"/>
    </source>
</evidence>
<dbReference type="PIRSF" id="PIRSF036407">
    <property type="entry name" value="Selenphspht_syn"/>
    <property type="match status" value="1"/>
</dbReference>
<dbReference type="InterPro" id="IPR036676">
    <property type="entry name" value="PurM-like_C_sf"/>
</dbReference>
<dbReference type="AlphaFoldDB" id="A0A9E2F0N4"/>
<evidence type="ECO:0000256" key="5">
    <source>
        <dbReference type="ARBA" id="ARBA00023266"/>
    </source>
</evidence>
<accession>A0A9E2F0N4</accession>
<dbReference type="NCBIfam" id="TIGR00476">
    <property type="entry name" value="selD"/>
    <property type="match status" value="1"/>
</dbReference>
<feature type="domain" description="PurM-like C-terminal" evidence="7">
    <location>
        <begin position="140"/>
        <end position="320"/>
    </location>
</feature>
<evidence type="ECO:0000259" key="7">
    <source>
        <dbReference type="Pfam" id="PF02769"/>
    </source>
</evidence>
<dbReference type="Proteomes" id="UP000811545">
    <property type="component" value="Unassembled WGS sequence"/>
</dbReference>
<evidence type="ECO:0000256" key="4">
    <source>
        <dbReference type="ARBA" id="ARBA00022840"/>
    </source>
</evidence>
<sequence length="322" mass="34547">MSRLKLPHNPKLLSHWEGWENATVYSTEGNSVLVQTVDMITPILDDPYDFGQVVAANAISDIYTMGCLPELALNIIAFPCSVLPKVVLSQILAGGQDKAEEAGVLIGGGHTVEDDELKYGMVVTGFGTKDNLWRVGGAKNGDVLILTKPIGTGIISTALKAGEATLETINIVAESMKKLNNLPVLLKNHKIKINACTDVTGFGLMVHALSLINKSKLGIKIVAREIPIFKKANELALSGFVPGGAYRNQEWASPRVIINATPAKMPFDPILLFDPQTSGGLLVAVEEKNAELLLNILKEAGFSATSIIGSLVVDKEERIEII</sequence>
<dbReference type="GO" id="GO:0005524">
    <property type="term" value="F:ATP binding"/>
    <property type="evidence" value="ECO:0007669"/>
    <property type="project" value="UniProtKB-KW"/>
</dbReference>
<evidence type="ECO:0000259" key="6">
    <source>
        <dbReference type="Pfam" id="PF00586"/>
    </source>
</evidence>
<dbReference type="PANTHER" id="PTHR10256">
    <property type="entry name" value="SELENIDE, WATER DIKINASE"/>
    <property type="match status" value="1"/>
</dbReference>
<keyword evidence="3" id="KW-0418">Kinase</keyword>
<proteinExistence type="predicted"/>
<name>A0A9E2F0N4_PSYF1</name>
<dbReference type="SUPFAM" id="SSF56042">
    <property type="entry name" value="PurM C-terminal domain-like"/>
    <property type="match status" value="1"/>
</dbReference>
<dbReference type="Gene3D" id="3.30.1330.10">
    <property type="entry name" value="PurM-like, N-terminal domain"/>
    <property type="match status" value="1"/>
</dbReference>
<evidence type="ECO:0000313" key="8">
    <source>
        <dbReference type="EMBL" id="MBT9144554.1"/>
    </source>
</evidence>
<dbReference type="GO" id="GO:0005737">
    <property type="term" value="C:cytoplasm"/>
    <property type="evidence" value="ECO:0007669"/>
    <property type="project" value="TreeGrafter"/>
</dbReference>
<dbReference type="CDD" id="cd02195">
    <property type="entry name" value="SelD"/>
    <property type="match status" value="1"/>
</dbReference>
<dbReference type="InterPro" id="IPR016188">
    <property type="entry name" value="PurM-like_N"/>
</dbReference>
<evidence type="ECO:0000313" key="9">
    <source>
        <dbReference type="Proteomes" id="UP000811545"/>
    </source>
</evidence>
<keyword evidence="2" id="KW-0547">Nucleotide-binding</keyword>
<keyword evidence="5" id="KW-0711">Selenium</keyword>
<feature type="domain" description="PurM-like N-terminal" evidence="6">
    <location>
        <begin position="20"/>
        <end position="125"/>
    </location>
</feature>
<keyword evidence="1 8" id="KW-0808">Transferase</keyword>
<comment type="caution">
    <text evidence="8">The sequence shown here is derived from an EMBL/GenBank/DDBJ whole genome shotgun (WGS) entry which is preliminary data.</text>
</comment>
<evidence type="ECO:0000256" key="2">
    <source>
        <dbReference type="ARBA" id="ARBA00022741"/>
    </source>
</evidence>
<dbReference type="GO" id="GO:0016260">
    <property type="term" value="P:selenocysteine biosynthetic process"/>
    <property type="evidence" value="ECO:0007669"/>
    <property type="project" value="TreeGrafter"/>
</dbReference>
<dbReference type="EMBL" id="QLTW01000011">
    <property type="protein sequence ID" value="MBT9144554.1"/>
    <property type="molecule type" value="Genomic_DNA"/>
</dbReference>
<dbReference type="InterPro" id="IPR036921">
    <property type="entry name" value="PurM-like_N_sf"/>
</dbReference>
<dbReference type="GO" id="GO:0004756">
    <property type="term" value="F:selenide, water dikinase activity"/>
    <property type="evidence" value="ECO:0007669"/>
    <property type="project" value="UniProtKB-EC"/>
</dbReference>
<gene>
    <name evidence="8" type="primary">selD</name>
    <name evidence="8" type="ORF">DDT42_00396</name>
</gene>
<dbReference type="Gene3D" id="3.90.650.10">
    <property type="entry name" value="PurM-like C-terminal domain"/>
    <property type="match status" value="1"/>
</dbReference>
<dbReference type="PANTHER" id="PTHR10256:SF0">
    <property type="entry name" value="INACTIVE SELENIDE, WATER DIKINASE-LIKE PROTEIN-RELATED"/>
    <property type="match status" value="1"/>
</dbReference>
<dbReference type="InterPro" id="IPR010918">
    <property type="entry name" value="PurM-like_C_dom"/>
</dbReference>
<keyword evidence="4" id="KW-0067">ATP-binding</keyword>
<protein>
    <submittedName>
        <fullName evidence="8">Selenide, water dikinase</fullName>
        <ecNumber evidence="8">2.7.9.3</ecNumber>
    </submittedName>
</protein>